<dbReference type="PANTHER" id="PTHR22997:SF0">
    <property type="entry name" value="PIH1 DOMAIN-CONTAINING PROTEIN 1"/>
    <property type="match status" value="1"/>
</dbReference>
<dbReference type="Pfam" id="PF08190">
    <property type="entry name" value="PIH1"/>
    <property type="match status" value="1"/>
</dbReference>
<dbReference type="PANTHER" id="PTHR22997">
    <property type="entry name" value="PIH1 DOMAIN-CONTAINING PROTEIN 1"/>
    <property type="match status" value="1"/>
</dbReference>
<organism evidence="4 5">
    <name type="scientific">Cyclotella cryptica</name>
    <dbReference type="NCBI Taxonomy" id="29204"/>
    <lineage>
        <taxon>Eukaryota</taxon>
        <taxon>Sar</taxon>
        <taxon>Stramenopiles</taxon>
        <taxon>Ochrophyta</taxon>
        <taxon>Bacillariophyta</taxon>
        <taxon>Coscinodiscophyceae</taxon>
        <taxon>Thalassiosirophycidae</taxon>
        <taxon>Stephanodiscales</taxon>
        <taxon>Stephanodiscaceae</taxon>
        <taxon>Cyclotella</taxon>
    </lineage>
</organism>
<feature type="compositionally biased region" description="Polar residues" evidence="2">
    <location>
        <begin position="249"/>
        <end position="261"/>
    </location>
</feature>
<feature type="region of interest" description="Disordered" evidence="2">
    <location>
        <begin position="249"/>
        <end position="281"/>
    </location>
</feature>
<evidence type="ECO:0000313" key="4">
    <source>
        <dbReference type="EMBL" id="KAL3796983.1"/>
    </source>
</evidence>
<comment type="similarity">
    <text evidence="1">Belongs to the PIH1 family.</text>
</comment>
<keyword evidence="5" id="KW-1185">Reference proteome</keyword>
<gene>
    <name evidence="4" type="ORF">HJC23_000736</name>
</gene>
<feature type="domain" description="PIH1 N-terminal" evidence="3">
    <location>
        <begin position="64"/>
        <end position="213"/>
    </location>
</feature>
<evidence type="ECO:0000256" key="2">
    <source>
        <dbReference type="SAM" id="MobiDB-lite"/>
    </source>
</evidence>
<protein>
    <recommendedName>
        <fullName evidence="3">PIH1 N-terminal domain-containing protein</fullName>
    </recommendedName>
</protein>
<evidence type="ECO:0000313" key="5">
    <source>
        <dbReference type="Proteomes" id="UP001516023"/>
    </source>
</evidence>
<accession>A0ABD3Q9L2</accession>
<dbReference type="EMBL" id="JABMIG020000058">
    <property type="protein sequence ID" value="KAL3796983.1"/>
    <property type="molecule type" value="Genomic_DNA"/>
</dbReference>
<evidence type="ECO:0000259" key="3">
    <source>
        <dbReference type="Pfam" id="PF08190"/>
    </source>
</evidence>
<evidence type="ECO:0000256" key="1">
    <source>
        <dbReference type="ARBA" id="ARBA00008511"/>
    </source>
</evidence>
<dbReference type="InterPro" id="IPR012981">
    <property type="entry name" value="PIH1_N"/>
</dbReference>
<sequence>MIRLQVASRYGTARGKSTLEMTKPESATTAATDGRLTADEAKQFERAFQDESFRKLLADYASELSDPKHRAEQEAYIKQLEEQNELPSGKELIRPSAGFVVKCTHRKMREKHDSKTKLFLNMVHSEKVPKPMPTKKCRKAKENSPMAFGTNWSVPFALGPLRMEADKSGKHLVPTFDCCFHPLSLQYAHGSKSFRDFIIEVAKDAVTRSFEASSDPLVIYHEYTILRGVSYKNGTPKALMVASVLSNTGDDSDSIMKSGNRNKWAKIRGAHSKNKPMPSNS</sequence>
<dbReference type="Proteomes" id="UP001516023">
    <property type="component" value="Unassembled WGS sequence"/>
</dbReference>
<feature type="compositionally biased region" description="Basic residues" evidence="2">
    <location>
        <begin position="263"/>
        <end position="274"/>
    </location>
</feature>
<dbReference type="InterPro" id="IPR050734">
    <property type="entry name" value="PIH1/Kintoun_subfamily"/>
</dbReference>
<comment type="caution">
    <text evidence="4">The sequence shown here is derived from an EMBL/GenBank/DDBJ whole genome shotgun (WGS) entry which is preliminary data.</text>
</comment>
<proteinExistence type="inferred from homology"/>
<name>A0ABD3Q9L2_9STRA</name>
<dbReference type="AlphaFoldDB" id="A0ABD3Q9L2"/>
<reference evidence="4 5" key="1">
    <citation type="journal article" date="2020" name="G3 (Bethesda)">
        <title>Improved Reference Genome for Cyclotella cryptica CCMP332, a Model for Cell Wall Morphogenesis, Salinity Adaptation, and Lipid Production in Diatoms (Bacillariophyta).</title>
        <authorList>
            <person name="Roberts W.R."/>
            <person name="Downey K.M."/>
            <person name="Ruck E.C."/>
            <person name="Traller J.C."/>
            <person name="Alverson A.J."/>
        </authorList>
    </citation>
    <scope>NUCLEOTIDE SEQUENCE [LARGE SCALE GENOMIC DNA]</scope>
    <source>
        <strain evidence="4 5">CCMP332</strain>
    </source>
</reference>